<sequence>MSAYQLNQKWLSQLPFRQIQDCQPVAGGDINAAYQIKADQRTYFLKVQPHYPASYFNHEKRGLEAIGALVKTPAPLAQGQIQGDAYLVLEWLESGSGSQADLGRAVARMHAQHAKQFGFYENHTTRALVKNNAWNDSWRDFYLKQRLDPEITVAKENGRWNDWRETHYQRMRQAFSDYYDQHQVIPSLLHGDLWAGNYMFDETGQPVLIDPDAVYGDREFDLAMTTIFGGFEPAFYQAYQQEYPLAKGVNERLPWYQFYYLCMHLILFGETYGPAVDGILERY</sequence>
<proteinExistence type="inferred from homology"/>
<name>A0A0D4CLG9_LIMMU</name>
<dbReference type="GO" id="GO:0016301">
    <property type="term" value="F:kinase activity"/>
    <property type="evidence" value="ECO:0007669"/>
    <property type="project" value="UniProtKB-UniRule"/>
</dbReference>
<dbReference type="InterPro" id="IPR016477">
    <property type="entry name" value="Fructo-/Ketosamine-3-kinase"/>
</dbReference>
<dbReference type="Pfam" id="PF03881">
    <property type="entry name" value="Fructosamin_kin"/>
    <property type="match status" value="1"/>
</dbReference>
<dbReference type="InterPro" id="IPR011009">
    <property type="entry name" value="Kinase-like_dom_sf"/>
</dbReference>
<dbReference type="Proteomes" id="UP000003645">
    <property type="component" value="Chromosome"/>
</dbReference>
<dbReference type="SUPFAM" id="SSF56112">
    <property type="entry name" value="Protein kinase-like (PK-like)"/>
    <property type="match status" value="1"/>
</dbReference>
<gene>
    <name evidence="2" type="ORF">LBLM1_06945</name>
</gene>
<dbReference type="HOGENOM" id="CLU_036517_0_1_9"/>
<dbReference type="STRING" id="1130798.LBLM1_06945"/>
<dbReference type="Gene3D" id="3.90.1200.10">
    <property type="match status" value="1"/>
</dbReference>
<dbReference type="RefSeq" id="WP_045025445.1">
    <property type="nucleotide sequence ID" value="NZ_CP011013.1"/>
</dbReference>
<dbReference type="PIRSF" id="PIRSF006221">
    <property type="entry name" value="Ketosamine-3-kinase"/>
    <property type="match status" value="1"/>
</dbReference>
<keyword evidence="1" id="KW-0418">Kinase</keyword>
<keyword evidence="1 2" id="KW-0808">Transferase</keyword>
<dbReference type="EMBL" id="CP011013">
    <property type="protein sequence ID" value="AJT50765.1"/>
    <property type="molecule type" value="Genomic_DNA"/>
</dbReference>
<keyword evidence="3" id="KW-1185">Reference proteome</keyword>
<accession>A0A0D4CLG9</accession>
<protein>
    <submittedName>
        <fullName evidence="2">Aminoglycoside phosphotransferase</fullName>
    </submittedName>
</protein>
<dbReference type="PANTHER" id="PTHR12149:SF8">
    <property type="entry name" value="PROTEIN-RIBULOSAMINE 3-KINASE"/>
    <property type="match status" value="1"/>
</dbReference>
<dbReference type="AlphaFoldDB" id="A0A0D4CLG9"/>
<organism evidence="2 3">
    <name type="scientific">Limosilactobacillus mucosae LM1</name>
    <dbReference type="NCBI Taxonomy" id="1130798"/>
    <lineage>
        <taxon>Bacteria</taxon>
        <taxon>Bacillati</taxon>
        <taxon>Bacillota</taxon>
        <taxon>Bacilli</taxon>
        <taxon>Lactobacillales</taxon>
        <taxon>Lactobacillaceae</taxon>
        <taxon>Limosilactobacillus</taxon>
    </lineage>
</organism>
<dbReference type="KEGG" id="lmu:LBLM1_06945"/>
<dbReference type="PANTHER" id="PTHR12149">
    <property type="entry name" value="FRUCTOSAMINE 3 KINASE-RELATED PROTEIN"/>
    <property type="match status" value="1"/>
</dbReference>
<comment type="similarity">
    <text evidence="1">Belongs to the fructosamine kinase family.</text>
</comment>
<evidence type="ECO:0000313" key="3">
    <source>
        <dbReference type="Proteomes" id="UP000003645"/>
    </source>
</evidence>
<dbReference type="Gene3D" id="3.30.200.20">
    <property type="entry name" value="Phosphorylase Kinase, domain 1"/>
    <property type="match status" value="1"/>
</dbReference>
<dbReference type="OrthoDB" id="5291879at2"/>
<reference evidence="2 3" key="1">
    <citation type="journal article" date="2012" name="J. Bacteriol.">
        <title>Genome sequence of Lactobacillus mucosae LM1, isolated from piglet feces.</title>
        <authorList>
            <person name="Lee J.H."/>
            <person name="Valeriano V.D."/>
            <person name="Shin Y.R."/>
            <person name="Chae J.P."/>
            <person name="Kim G.B."/>
            <person name="Ham J.S."/>
            <person name="Chun J."/>
            <person name="Kang D.K."/>
        </authorList>
    </citation>
    <scope>NUCLEOTIDE SEQUENCE [LARGE SCALE GENOMIC DNA]</scope>
    <source>
        <strain evidence="2 3">LM1</strain>
    </source>
</reference>
<evidence type="ECO:0000256" key="1">
    <source>
        <dbReference type="PIRNR" id="PIRNR006221"/>
    </source>
</evidence>
<evidence type="ECO:0000313" key="2">
    <source>
        <dbReference type="EMBL" id="AJT50765.1"/>
    </source>
</evidence>